<evidence type="ECO:0000259" key="5">
    <source>
        <dbReference type="SMART" id="SM00856"/>
    </source>
</evidence>
<keyword evidence="1" id="KW-0732">Signal</keyword>
<accession>A0A9D4X8K6</accession>
<dbReference type="SUPFAM" id="SSF101148">
    <property type="entry name" value="Plant invertase/pectin methylesterase inhibitor"/>
    <property type="match status" value="1"/>
</dbReference>
<keyword evidence="2" id="KW-1015">Disulfide bond</keyword>
<dbReference type="SMART" id="SM00856">
    <property type="entry name" value="PMEI"/>
    <property type="match status" value="1"/>
</dbReference>
<name>A0A9D4X8K6_PEA</name>
<sequence length="220" mass="24497">MPNLKPINDVVYKWTPCKNSFIPTILKTCYCTFLFILLLKNMRMLKPLALFIFILCTIQPNNAEDVIVEGCHKAPKYFSKCVKYVKSYPNASPINDIGVVIIMVNIMRDKAMTTSTKINQLLAGGKVRIGTREYDALHQCADSYKQIATSDYRRIRANLPRGDPKVSLGIANGVLWKVGKCEVSFNGKSGDATPLTHENDEMTLVVSIAADIVDSFISAN</sequence>
<dbReference type="GO" id="GO:0004857">
    <property type="term" value="F:enzyme inhibitor activity"/>
    <property type="evidence" value="ECO:0007669"/>
    <property type="project" value="InterPro"/>
</dbReference>
<evidence type="ECO:0000256" key="4">
    <source>
        <dbReference type="SAM" id="Phobius"/>
    </source>
</evidence>
<comment type="caution">
    <text evidence="6">The sequence shown here is derived from an EMBL/GenBank/DDBJ whole genome shotgun (WGS) entry which is preliminary data.</text>
</comment>
<keyword evidence="4" id="KW-0472">Membrane</keyword>
<evidence type="ECO:0000256" key="3">
    <source>
        <dbReference type="ARBA" id="ARBA00038471"/>
    </source>
</evidence>
<keyword evidence="4" id="KW-0812">Transmembrane</keyword>
<dbReference type="PANTHER" id="PTHR35357:SF17">
    <property type="entry name" value="PECTINESTERASE INHIBITOR 12"/>
    <property type="match status" value="1"/>
</dbReference>
<dbReference type="NCBIfam" id="TIGR01614">
    <property type="entry name" value="PME_inhib"/>
    <property type="match status" value="1"/>
</dbReference>
<reference evidence="6 7" key="1">
    <citation type="journal article" date="2022" name="Nat. Genet.">
        <title>Improved pea reference genome and pan-genome highlight genomic features and evolutionary characteristics.</title>
        <authorList>
            <person name="Yang T."/>
            <person name="Liu R."/>
            <person name="Luo Y."/>
            <person name="Hu S."/>
            <person name="Wang D."/>
            <person name="Wang C."/>
            <person name="Pandey M.K."/>
            <person name="Ge S."/>
            <person name="Xu Q."/>
            <person name="Li N."/>
            <person name="Li G."/>
            <person name="Huang Y."/>
            <person name="Saxena R.K."/>
            <person name="Ji Y."/>
            <person name="Li M."/>
            <person name="Yan X."/>
            <person name="He Y."/>
            <person name="Liu Y."/>
            <person name="Wang X."/>
            <person name="Xiang C."/>
            <person name="Varshney R.K."/>
            <person name="Ding H."/>
            <person name="Gao S."/>
            <person name="Zong X."/>
        </authorList>
    </citation>
    <scope>NUCLEOTIDE SEQUENCE [LARGE SCALE GENOMIC DNA]</scope>
    <source>
        <strain evidence="6 7">cv. Zhongwan 6</strain>
    </source>
</reference>
<dbReference type="EMBL" id="JAMSHJ010000004">
    <property type="protein sequence ID" value="KAI5415547.1"/>
    <property type="molecule type" value="Genomic_DNA"/>
</dbReference>
<dbReference type="Pfam" id="PF04043">
    <property type="entry name" value="PMEI"/>
    <property type="match status" value="1"/>
</dbReference>
<evidence type="ECO:0000256" key="2">
    <source>
        <dbReference type="ARBA" id="ARBA00023157"/>
    </source>
</evidence>
<keyword evidence="4" id="KW-1133">Transmembrane helix</keyword>
<keyword evidence="7" id="KW-1185">Reference proteome</keyword>
<feature type="transmembrane region" description="Helical" evidence="4">
    <location>
        <begin position="20"/>
        <end position="39"/>
    </location>
</feature>
<evidence type="ECO:0000313" key="6">
    <source>
        <dbReference type="EMBL" id="KAI5415547.1"/>
    </source>
</evidence>
<dbReference type="Gene3D" id="1.20.140.40">
    <property type="entry name" value="Invertase/pectin methylesterase inhibitor family protein"/>
    <property type="match status" value="1"/>
</dbReference>
<comment type="similarity">
    <text evidence="3">Belongs to the PMEI family.</text>
</comment>
<gene>
    <name evidence="6" type="ORF">KIW84_040825</name>
</gene>
<dbReference type="Gramene" id="Psat04G0082500-T1">
    <property type="protein sequence ID" value="KAI5415547.1"/>
    <property type="gene ID" value="KIW84_040825"/>
</dbReference>
<feature type="domain" description="Pectinesterase inhibitor" evidence="5">
    <location>
        <begin position="62"/>
        <end position="212"/>
    </location>
</feature>
<evidence type="ECO:0000313" key="7">
    <source>
        <dbReference type="Proteomes" id="UP001058974"/>
    </source>
</evidence>
<organism evidence="6 7">
    <name type="scientific">Pisum sativum</name>
    <name type="common">Garden pea</name>
    <name type="synonym">Lathyrus oleraceus</name>
    <dbReference type="NCBI Taxonomy" id="3888"/>
    <lineage>
        <taxon>Eukaryota</taxon>
        <taxon>Viridiplantae</taxon>
        <taxon>Streptophyta</taxon>
        <taxon>Embryophyta</taxon>
        <taxon>Tracheophyta</taxon>
        <taxon>Spermatophyta</taxon>
        <taxon>Magnoliopsida</taxon>
        <taxon>eudicotyledons</taxon>
        <taxon>Gunneridae</taxon>
        <taxon>Pentapetalae</taxon>
        <taxon>rosids</taxon>
        <taxon>fabids</taxon>
        <taxon>Fabales</taxon>
        <taxon>Fabaceae</taxon>
        <taxon>Papilionoideae</taxon>
        <taxon>50 kb inversion clade</taxon>
        <taxon>NPAAA clade</taxon>
        <taxon>Hologalegina</taxon>
        <taxon>IRL clade</taxon>
        <taxon>Fabeae</taxon>
        <taxon>Lathyrus</taxon>
    </lineage>
</organism>
<dbReference type="InterPro" id="IPR006501">
    <property type="entry name" value="Pectinesterase_inhib_dom"/>
</dbReference>
<dbReference type="Proteomes" id="UP001058974">
    <property type="component" value="Chromosome 4"/>
</dbReference>
<dbReference type="PANTHER" id="PTHR35357">
    <property type="entry name" value="OS02G0537100 PROTEIN"/>
    <property type="match status" value="1"/>
</dbReference>
<proteinExistence type="inferred from homology"/>
<dbReference type="Gramene" id="Psat4g021480.1">
    <property type="protein sequence ID" value="Psat4g021480.1.cds1"/>
    <property type="gene ID" value="Psat4g021480"/>
</dbReference>
<protein>
    <recommendedName>
        <fullName evidence="5">Pectinesterase inhibitor domain-containing protein</fullName>
    </recommendedName>
</protein>
<dbReference type="InterPro" id="IPR035513">
    <property type="entry name" value="Invertase/methylesterase_inhib"/>
</dbReference>
<dbReference type="AlphaFoldDB" id="A0A9D4X8K6"/>
<evidence type="ECO:0000256" key="1">
    <source>
        <dbReference type="ARBA" id="ARBA00022729"/>
    </source>
</evidence>